<keyword evidence="6" id="KW-0520">NAD</keyword>
<evidence type="ECO:0000256" key="4">
    <source>
        <dbReference type="ARBA" id="ARBA00022857"/>
    </source>
</evidence>
<dbReference type="KEGG" id="gai:IMCC3135_01450"/>
<dbReference type="GO" id="GO:0005886">
    <property type="term" value="C:plasma membrane"/>
    <property type="evidence" value="ECO:0007669"/>
    <property type="project" value="TreeGrafter"/>
</dbReference>
<dbReference type="InterPro" id="IPR007698">
    <property type="entry name" value="AlaDH/PNT_NAD(H)-bd"/>
</dbReference>
<dbReference type="SUPFAM" id="SSF51735">
    <property type="entry name" value="NAD(P)-binding Rossmann-fold domains"/>
    <property type="match status" value="1"/>
</dbReference>
<protein>
    <recommendedName>
        <fullName evidence="2">proton-translocating NAD(P)(+) transhydrogenase</fullName>
        <ecNumber evidence="2">7.1.1.1</ecNumber>
    </recommendedName>
</protein>
<keyword evidence="4" id="KW-0521">NADP</keyword>
<evidence type="ECO:0000313" key="12">
    <source>
        <dbReference type="Proteomes" id="UP000250079"/>
    </source>
</evidence>
<feature type="domain" description="Alanine dehydrogenase/pyridine nucleotide transhydrogenase N-terminal" evidence="10">
    <location>
        <begin position="6"/>
        <end position="139"/>
    </location>
</feature>
<dbReference type="AlphaFoldDB" id="A0A2Z2NH01"/>
<dbReference type="GO" id="GO:0016491">
    <property type="term" value="F:oxidoreductase activity"/>
    <property type="evidence" value="ECO:0007669"/>
    <property type="project" value="UniProtKB-KW"/>
</dbReference>
<dbReference type="EC" id="7.1.1.1" evidence="2"/>
<evidence type="ECO:0000256" key="1">
    <source>
        <dbReference type="ARBA" id="ARBA00003943"/>
    </source>
</evidence>
<keyword evidence="11" id="KW-0560">Oxidoreductase</keyword>
<evidence type="ECO:0000259" key="9">
    <source>
        <dbReference type="SMART" id="SM01002"/>
    </source>
</evidence>
<dbReference type="PANTHER" id="PTHR10160:SF19">
    <property type="entry name" value="PROTON-TRANSLOCATING NAD(P)(+) TRANSHYDROGENASE"/>
    <property type="match status" value="1"/>
</dbReference>
<dbReference type="SMART" id="SM01003">
    <property type="entry name" value="AlaDh_PNT_N"/>
    <property type="match status" value="1"/>
</dbReference>
<dbReference type="SMART" id="SM01002">
    <property type="entry name" value="AlaDh_PNT_C"/>
    <property type="match status" value="1"/>
</dbReference>
<evidence type="ECO:0000256" key="8">
    <source>
        <dbReference type="SAM" id="MobiDB-lite"/>
    </source>
</evidence>
<dbReference type="PANTHER" id="PTHR10160">
    <property type="entry name" value="NAD(P) TRANSHYDROGENASE"/>
    <property type="match status" value="1"/>
</dbReference>
<dbReference type="InterPro" id="IPR007886">
    <property type="entry name" value="AlaDH/PNT_N"/>
</dbReference>
<dbReference type="SUPFAM" id="SSF52283">
    <property type="entry name" value="Formate/glycerate dehydrogenase catalytic domain-like"/>
    <property type="match status" value="1"/>
</dbReference>
<dbReference type="EMBL" id="CP018632">
    <property type="protein sequence ID" value="ASJ70409.1"/>
    <property type="molecule type" value="Genomic_DNA"/>
</dbReference>
<name>A0A2Z2NH01_9GAMM</name>
<dbReference type="InterPro" id="IPR036291">
    <property type="entry name" value="NAD(P)-bd_dom_sf"/>
</dbReference>
<dbReference type="RefSeq" id="WP_088915957.1">
    <property type="nucleotide sequence ID" value="NZ_CP018632.1"/>
</dbReference>
<dbReference type="GO" id="GO:0008750">
    <property type="term" value="F:proton-translocating NAD(P)+ transhydrogenase activity"/>
    <property type="evidence" value="ECO:0007669"/>
    <property type="project" value="UniProtKB-EC"/>
</dbReference>
<accession>A0A2Z2NH01</accession>
<keyword evidence="12" id="KW-1185">Reference proteome</keyword>
<evidence type="ECO:0000256" key="2">
    <source>
        <dbReference type="ARBA" id="ARBA00012943"/>
    </source>
</evidence>
<keyword evidence="3" id="KW-0547">Nucleotide-binding</keyword>
<dbReference type="Pfam" id="PF01262">
    <property type="entry name" value="AlaDh_PNT_C"/>
    <property type="match status" value="1"/>
</dbReference>
<evidence type="ECO:0000256" key="6">
    <source>
        <dbReference type="ARBA" id="ARBA00023027"/>
    </source>
</evidence>
<gene>
    <name evidence="11" type="primary">pntAA</name>
    <name evidence="11" type="ORF">IMCC3135_01450</name>
</gene>
<sequence>MSLIIALPRERRSGERRVALDPSRVERLQQSGQQVRIEAQCGHLASFYDESYQDVTVMGSFADVVREADIVVKVVCPTLDEIALLQPHTVLVCIMSAFQHLEEVEALRERQITVLGMDHLPRTTRAQPMDALSSQATVAGYKAALLAAELSPRLFPMLTTAAGTIRPSRVLVIGAGVAGLQAIATSRRLGAQVEAYDIRKAAKEQIESLGARMIDTGVEVEGAGGVARALRKDEKQLQHDVLAEHLARAHVVICAAALPGRRAPRIITKDMVNGMLPESVIVDMAASSGGNCELTRIGEHYYYNDTLIAGPLNLPSHGAVHASEMYARNVHNMLQLIIVDNEVVLNPEDEIIARCVLMHAGSINHPNIASLLKTEAVPFGHAAPAPAELPDQNSGWLREEADTNDSPVADAEQATGGSDESVTDRTAGAEQDMGDDATSPGAAQSIDQVDTLATLELSDSAIDEQDLRDLAALEGVDADEIVRLAATSKPAGVTVAVEEAELPCDELILIDGVGPALQQRLYAFGYRLWQDLAELDDDALEKLTVRLELSDEVREQDWRGQAQRLMEKKP</sequence>
<dbReference type="GO" id="GO:0006740">
    <property type="term" value="P:NADPH regeneration"/>
    <property type="evidence" value="ECO:0007669"/>
    <property type="project" value="TreeGrafter"/>
</dbReference>
<reference evidence="11 12" key="1">
    <citation type="submission" date="2016-12" db="EMBL/GenBank/DDBJ databases">
        <authorList>
            <person name="Song W.-J."/>
            <person name="Kurnit D.M."/>
        </authorList>
    </citation>
    <scope>NUCLEOTIDE SEQUENCE [LARGE SCALE GENOMIC DNA]</scope>
    <source>
        <strain evidence="11 12">IMCC3135</strain>
    </source>
</reference>
<evidence type="ECO:0000313" key="11">
    <source>
        <dbReference type="EMBL" id="ASJ70409.1"/>
    </source>
</evidence>
<dbReference type="OrthoDB" id="9804592at2"/>
<comment type="catalytic activity">
    <reaction evidence="7">
        <text>NAD(+) + NADPH + H(+)(in) = NADH + NADP(+) + H(+)(out)</text>
        <dbReference type="Rhea" id="RHEA:47992"/>
        <dbReference type="ChEBI" id="CHEBI:15378"/>
        <dbReference type="ChEBI" id="CHEBI:57540"/>
        <dbReference type="ChEBI" id="CHEBI:57783"/>
        <dbReference type="ChEBI" id="CHEBI:57945"/>
        <dbReference type="ChEBI" id="CHEBI:58349"/>
        <dbReference type="EC" id="7.1.1.1"/>
    </reaction>
</comment>
<proteinExistence type="predicted"/>
<organism evidence="11 12">
    <name type="scientific">Granulosicoccus antarcticus IMCC3135</name>
    <dbReference type="NCBI Taxonomy" id="1192854"/>
    <lineage>
        <taxon>Bacteria</taxon>
        <taxon>Pseudomonadati</taxon>
        <taxon>Pseudomonadota</taxon>
        <taxon>Gammaproteobacteria</taxon>
        <taxon>Chromatiales</taxon>
        <taxon>Granulosicoccaceae</taxon>
        <taxon>Granulosicoccus</taxon>
    </lineage>
</organism>
<evidence type="ECO:0000256" key="3">
    <source>
        <dbReference type="ARBA" id="ARBA00022741"/>
    </source>
</evidence>
<feature type="region of interest" description="Disordered" evidence="8">
    <location>
        <begin position="382"/>
        <end position="444"/>
    </location>
</feature>
<evidence type="ECO:0000256" key="5">
    <source>
        <dbReference type="ARBA" id="ARBA00022967"/>
    </source>
</evidence>
<evidence type="ECO:0000256" key="7">
    <source>
        <dbReference type="ARBA" id="ARBA00048202"/>
    </source>
</evidence>
<dbReference type="Gene3D" id="3.40.50.720">
    <property type="entry name" value="NAD(P)-binding Rossmann-like Domain"/>
    <property type="match status" value="2"/>
</dbReference>
<feature type="domain" description="Alanine dehydrogenase/pyridine nucleotide transhydrogenase NAD(H)-binding" evidence="9">
    <location>
        <begin position="148"/>
        <end position="310"/>
    </location>
</feature>
<evidence type="ECO:0000259" key="10">
    <source>
        <dbReference type="SMART" id="SM01003"/>
    </source>
</evidence>
<dbReference type="Proteomes" id="UP000250079">
    <property type="component" value="Chromosome"/>
</dbReference>
<keyword evidence="5" id="KW-1278">Translocase</keyword>
<comment type="function">
    <text evidence="1">The transhydrogenation between NADH and NADP is coupled to respiration and ATP hydrolysis and functions as a proton pump across the membrane.</text>
</comment>
<dbReference type="CDD" id="cd05304">
    <property type="entry name" value="Rubrum_tdh"/>
    <property type="match status" value="1"/>
</dbReference>
<dbReference type="GO" id="GO:0050661">
    <property type="term" value="F:NADP binding"/>
    <property type="evidence" value="ECO:0007669"/>
    <property type="project" value="TreeGrafter"/>
</dbReference>
<dbReference type="Pfam" id="PF05222">
    <property type="entry name" value="AlaDh_PNT_N"/>
    <property type="match status" value="1"/>
</dbReference>